<dbReference type="RefSeq" id="WP_184651463.1">
    <property type="nucleotide sequence ID" value="NZ_JACHFR010000001.1"/>
</dbReference>
<evidence type="ECO:0000313" key="2">
    <source>
        <dbReference type="EMBL" id="MBB5218027.1"/>
    </source>
</evidence>
<keyword evidence="4" id="KW-1185">Reference proteome</keyword>
<dbReference type="KEGG" id="trc:DYE49_07235"/>
<dbReference type="Proteomes" id="UP000593591">
    <property type="component" value="Chromosome"/>
</dbReference>
<evidence type="ECO:0000313" key="4">
    <source>
        <dbReference type="Proteomes" id="UP000578697"/>
    </source>
</evidence>
<feature type="chain" id="PRO_5036418338" evidence="1">
    <location>
        <begin position="21"/>
        <end position="447"/>
    </location>
</feature>
<name>A0A840S8N6_9SPIR</name>
<keyword evidence="1" id="KW-0732">Signal</keyword>
<proteinExistence type="predicted"/>
<dbReference type="AlphaFoldDB" id="A0A840S8N6"/>
<reference evidence="3 5" key="1">
    <citation type="submission" date="2018-08" db="EMBL/GenBank/DDBJ databases">
        <title>The first complete genome of Treponema rectale (CHPAT), a commensal spirochete of the bovine rectum.</title>
        <authorList>
            <person name="Staton G.J."/>
            <person name="Clegg S.R."/>
            <person name="Carter S.D."/>
            <person name="Radford A.D."/>
            <person name="Darby A."/>
            <person name="Hall N."/>
            <person name="Birtles R.J."/>
            <person name="Evans N.J."/>
        </authorList>
    </citation>
    <scope>NUCLEOTIDE SEQUENCE [LARGE SCALE GENOMIC DNA]</scope>
    <source>
        <strain evidence="3 5">CHPA</strain>
    </source>
</reference>
<feature type="signal peptide" evidence="1">
    <location>
        <begin position="1"/>
        <end position="20"/>
    </location>
</feature>
<evidence type="ECO:0000313" key="5">
    <source>
        <dbReference type="Proteomes" id="UP000593591"/>
    </source>
</evidence>
<organism evidence="2 4">
    <name type="scientific">Treponema rectale</name>
    <dbReference type="NCBI Taxonomy" id="744512"/>
    <lineage>
        <taxon>Bacteria</taxon>
        <taxon>Pseudomonadati</taxon>
        <taxon>Spirochaetota</taxon>
        <taxon>Spirochaetia</taxon>
        <taxon>Spirochaetales</taxon>
        <taxon>Treponemataceae</taxon>
        <taxon>Treponema</taxon>
    </lineage>
</organism>
<dbReference type="EMBL" id="JACHFR010000001">
    <property type="protein sequence ID" value="MBB5218027.1"/>
    <property type="molecule type" value="Genomic_DNA"/>
</dbReference>
<gene>
    <name evidence="3" type="ORF">DYE49_07235</name>
    <name evidence="2" type="ORF">HNP77_000371</name>
</gene>
<reference evidence="2 4" key="2">
    <citation type="submission" date="2020-08" db="EMBL/GenBank/DDBJ databases">
        <title>Genomic Encyclopedia of Type Strains, Phase IV (KMG-IV): sequencing the most valuable type-strain genomes for metagenomic binning, comparative biology and taxonomic classification.</title>
        <authorList>
            <person name="Goeker M."/>
        </authorList>
    </citation>
    <scope>NUCLEOTIDE SEQUENCE [LARGE SCALE GENOMIC DNA]</scope>
    <source>
        <strain evidence="2 4">DSM 103679</strain>
    </source>
</reference>
<evidence type="ECO:0000313" key="3">
    <source>
        <dbReference type="EMBL" id="QOS40258.1"/>
    </source>
</evidence>
<evidence type="ECO:0000256" key="1">
    <source>
        <dbReference type="SAM" id="SignalP"/>
    </source>
</evidence>
<protein>
    <submittedName>
        <fullName evidence="2">Uncharacterized protein</fullName>
    </submittedName>
</protein>
<dbReference type="Proteomes" id="UP000578697">
    <property type="component" value="Unassembled WGS sequence"/>
</dbReference>
<accession>A0A840S8N6</accession>
<dbReference type="EMBL" id="CP031517">
    <property type="protein sequence ID" value="QOS40258.1"/>
    <property type="molecule type" value="Genomic_DNA"/>
</dbReference>
<sequence length="447" mass="49020">MKKLLLCAALAAVISSAVSAQVMTEKGMKNTAWTGFGSPLNADTMFHGFTDTFQARFDVASFTIEGMLNWSFLANYDNEGDVDNFVFGTSNANPLTLHYGTRGGTAYAGDNKVSAAALLLGYNDQVNVSNVIQDSYYVNFIWHPSKNFDFGVGTKLNWKVGPAPSYGGWLWESSAHVRQGGFSTTYDDRSGSRAQTSSETANSYKYSVDAPGSADVVGFVHYANKYAKRAMGIRYFYNGDFTFQLGAAIPNGFNTDDPAVNFGIEIAPVDWLSISAAYEGAFDDHGNFYTGVTLGHKNFILEGYFAADSLNTDEDEDQAYGTGAAITFVIPNTEISLRPELGVNFFENDNYTFAWYTGALLSLKINRDFGLSVWGSFANGSDDKRWEDNDATKDWDGGHVINVRPAVDIAFDAHTSFTVYLNLEERTAFDGVSRGCWSSGVYVTYLF</sequence>